<dbReference type="RefSeq" id="WP_150904412.1">
    <property type="nucleotide sequence ID" value="NZ_VTWT01000007.1"/>
</dbReference>
<keyword evidence="3" id="KW-1185">Reference proteome</keyword>
<dbReference type="InterPro" id="IPR025991">
    <property type="entry name" value="Chemoreceptor_zinc-bind_dom"/>
</dbReference>
<organism evidence="2 3">
    <name type="scientific">Adhaeribacter soli</name>
    <dbReference type="NCBI Taxonomy" id="2607655"/>
    <lineage>
        <taxon>Bacteria</taxon>
        <taxon>Pseudomonadati</taxon>
        <taxon>Bacteroidota</taxon>
        <taxon>Cytophagia</taxon>
        <taxon>Cytophagales</taxon>
        <taxon>Hymenobacteraceae</taxon>
        <taxon>Adhaeribacter</taxon>
    </lineage>
</organism>
<evidence type="ECO:0000259" key="1">
    <source>
        <dbReference type="Pfam" id="PF13682"/>
    </source>
</evidence>
<dbReference type="AlphaFoldDB" id="A0A5N1IP13"/>
<comment type="caution">
    <text evidence="2">The sequence shown here is derived from an EMBL/GenBank/DDBJ whole genome shotgun (WGS) entry which is preliminary data.</text>
</comment>
<proteinExistence type="predicted"/>
<evidence type="ECO:0000313" key="2">
    <source>
        <dbReference type="EMBL" id="KAA9331802.1"/>
    </source>
</evidence>
<dbReference type="Proteomes" id="UP000326570">
    <property type="component" value="Unassembled WGS sequence"/>
</dbReference>
<sequence length="119" mass="13694">MTLSVKQEFEQGRIKHFLFKSKLRAILLGAAIDESPVLSEHECPFGQWMQDFLLGACASFKELRQLETIHTDLHREARRVVKLHHAGAEETALKGLDEIDKMADQIVELLDRLEQKLQE</sequence>
<protein>
    <recommendedName>
        <fullName evidence="1">Chemoreceptor zinc-binding domain-containing protein</fullName>
    </recommendedName>
</protein>
<gene>
    <name evidence="2" type="ORF">F0P94_13435</name>
</gene>
<dbReference type="Pfam" id="PF13682">
    <property type="entry name" value="CZB"/>
    <property type="match status" value="1"/>
</dbReference>
<accession>A0A5N1IP13</accession>
<reference evidence="2 3" key="1">
    <citation type="submission" date="2019-09" db="EMBL/GenBank/DDBJ databases">
        <title>Genome sequence of Adhaeribacter sp. M2.</title>
        <authorList>
            <person name="Srinivasan S."/>
        </authorList>
    </citation>
    <scope>NUCLEOTIDE SEQUENCE [LARGE SCALE GENOMIC DNA]</scope>
    <source>
        <strain evidence="2 3">M2</strain>
    </source>
</reference>
<name>A0A5N1IP13_9BACT</name>
<dbReference type="EMBL" id="VTWT01000007">
    <property type="protein sequence ID" value="KAA9331802.1"/>
    <property type="molecule type" value="Genomic_DNA"/>
</dbReference>
<dbReference type="Gene3D" id="1.20.120.30">
    <property type="entry name" value="Aspartate receptor, ligand-binding domain"/>
    <property type="match status" value="1"/>
</dbReference>
<feature type="domain" description="Chemoreceptor zinc-binding" evidence="1">
    <location>
        <begin position="16"/>
        <end position="81"/>
    </location>
</feature>
<evidence type="ECO:0000313" key="3">
    <source>
        <dbReference type="Proteomes" id="UP000326570"/>
    </source>
</evidence>